<gene>
    <name evidence="1" type="ORF">MA20_25965</name>
</gene>
<dbReference type="AlphaFoldDB" id="A0A0A3XPB5"/>
<sequence>MTCSAHAEDLVGKRVPPFPDGMKQGGGTCISAGTRDPCPRVVGTLMDATGKEVAVYASILDGRGEKGKPFSIVTDMIPYPKLRKAHHLDWGSCRYDNVEDEAVIAVVRESRRTRLPAVDWAYRVDRTSGKLVKVDPARVDCYNTALEAD</sequence>
<name>A0A0A3XPB5_BRAJP</name>
<evidence type="ECO:0000313" key="2">
    <source>
        <dbReference type="Proteomes" id="UP000030377"/>
    </source>
</evidence>
<proteinExistence type="predicted"/>
<accession>A0A0A3XPB5</accession>
<reference evidence="1 2" key="1">
    <citation type="submission" date="2014-09" db="EMBL/GenBank/DDBJ databases">
        <title>Draft genome of Bradyrhizobium japonicum Is-34.</title>
        <authorList>
            <person name="Tsurumaru H."/>
            <person name="Yamakawa T."/>
            <person name="Hashimoto S."/>
            <person name="Okizaki K."/>
            <person name="Kanesaki Y."/>
            <person name="Yoshikawa H."/>
            <person name="Yajima S."/>
        </authorList>
    </citation>
    <scope>NUCLEOTIDE SEQUENCE [LARGE SCALE GENOMIC DNA]</scope>
    <source>
        <strain evidence="1 2">Is-34</strain>
    </source>
</reference>
<dbReference type="Proteomes" id="UP000030377">
    <property type="component" value="Unassembled WGS sequence"/>
</dbReference>
<protein>
    <submittedName>
        <fullName evidence="1">Uncharacterized protein</fullName>
    </submittedName>
</protein>
<evidence type="ECO:0000313" key="1">
    <source>
        <dbReference type="EMBL" id="KGT76257.1"/>
    </source>
</evidence>
<organism evidence="1 2">
    <name type="scientific">Bradyrhizobium japonicum</name>
    <dbReference type="NCBI Taxonomy" id="375"/>
    <lineage>
        <taxon>Bacteria</taxon>
        <taxon>Pseudomonadati</taxon>
        <taxon>Pseudomonadota</taxon>
        <taxon>Alphaproteobacteria</taxon>
        <taxon>Hyphomicrobiales</taxon>
        <taxon>Nitrobacteraceae</taxon>
        <taxon>Bradyrhizobium</taxon>
    </lineage>
</organism>
<dbReference type="EMBL" id="JRPN01000020">
    <property type="protein sequence ID" value="KGT76257.1"/>
    <property type="molecule type" value="Genomic_DNA"/>
</dbReference>
<comment type="caution">
    <text evidence="1">The sequence shown here is derived from an EMBL/GenBank/DDBJ whole genome shotgun (WGS) entry which is preliminary data.</text>
</comment>